<keyword evidence="2" id="KW-0813">Transport</keyword>
<feature type="transmembrane region" description="Helical" evidence="3">
    <location>
        <begin position="114"/>
        <end position="134"/>
    </location>
</feature>
<reference evidence="4 5" key="1">
    <citation type="submission" date="2016-02" db="EMBL/GenBank/DDBJ databases">
        <title>Anaerosporomusa subterraneum gen. nov., sp. nov., a spore-forming obligate anaerobe isolated from saprolite.</title>
        <authorList>
            <person name="Choi J.K."/>
            <person name="Shah M."/>
            <person name="Yee N."/>
        </authorList>
    </citation>
    <scope>NUCLEOTIDE SEQUENCE [LARGE SCALE GENOMIC DNA]</scope>
    <source>
        <strain evidence="4 5">RU4</strain>
    </source>
</reference>
<dbReference type="EMBL" id="LSGP01000020">
    <property type="protein sequence ID" value="KYZ75923.1"/>
    <property type="molecule type" value="Genomic_DNA"/>
</dbReference>
<organism evidence="4 5">
    <name type="scientific">Anaerosporomusa subterranea</name>
    <dbReference type="NCBI Taxonomy" id="1794912"/>
    <lineage>
        <taxon>Bacteria</taxon>
        <taxon>Bacillati</taxon>
        <taxon>Bacillota</taxon>
        <taxon>Negativicutes</taxon>
        <taxon>Acetonemataceae</taxon>
        <taxon>Anaerosporomusa</taxon>
    </lineage>
</organism>
<dbReference type="AlphaFoldDB" id="A0A154BPH4"/>
<evidence type="ECO:0000256" key="3">
    <source>
        <dbReference type="SAM" id="Phobius"/>
    </source>
</evidence>
<feature type="transmembrane region" description="Helical" evidence="3">
    <location>
        <begin position="57"/>
        <end position="79"/>
    </location>
</feature>
<dbReference type="GO" id="GO:0005886">
    <property type="term" value="C:plasma membrane"/>
    <property type="evidence" value="ECO:0007669"/>
    <property type="project" value="UniProtKB-SubCell"/>
</dbReference>
<keyword evidence="2 3" id="KW-0472">Membrane</keyword>
<dbReference type="PIRSF" id="PIRSF016661">
    <property type="entry name" value="BioY"/>
    <property type="match status" value="1"/>
</dbReference>
<feature type="transmembrane region" description="Helical" evidence="3">
    <location>
        <begin position="146"/>
        <end position="171"/>
    </location>
</feature>
<gene>
    <name evidence="4" type="ORF">AXX12_11675</name>
</gene>
<evidence type="ECO:0000256" key="1">
    <source>
        <dbReference type="ARBA" id="ARBA00010692"/>
    </source>
</evidence>
<keyword evidence="3" id="KW-0812">Transmembrane</keyword>
<keyword evidence="2" id="KW-1003">Cell membrane</keyword>
<evidence type="ECO:0000313" key="5">
    <source>
        <dbReference type="Proteomes" id="UP000076268"/>
    </source>
</evidence>
<feature type="transmembrane region" description="Helical" evidence="3">
    <location>
        <begin position="7"/>
        <end position="25"/>
    </location>
</feature>
<dbReference type="PANTHER" id="PTHR34295:SF1">
    <property type="entry name" value="BIOTIN TRANSPORTER BIOY"/>
    <property type="match status" value="1"/>
</dbReference>
<accession>A0A154BPH4</accession>
<comment type="caution">
    <text evidence="4">The sequence shown here is derived from an EMBL/GenBank/DDBJ whole genome shotgun (WGS) entry which is preliminary data.</text>
</comment>
<dbReference type="STRING" id="1794912.AXX12_11675"/>
<dbReference type="Gene3D" id="1.10.1760.20">
    <property type="match status" value="1"/>
</dbReference>
<keyword evidence="3" id="KW-1133">Transmembrane helix</keyword>
<comment type="similarity">
    <text evidence="1 2">Belongs to the BioY family.</text>
</comment>
<protein>
    <recommendedName>
        <fullName evidence="2">Biotin transporter</fullName>
    </recommendedName>
</protein>
<comment type="subcellular location">
    <subcellularLocation>
        <location evidence="2">Cell membrane</location>
        <topology evidence="2">Multi-pass membrane protein</topology>
    </subcellularLocation>
</comment>
<evidence type="ECO:0000313" key="4">
    <source>
        <dbReference type="EMBL" id="KYZ75923.1"/>
    </source>
</evidence>
<dbReference type="Pfam" id="PF02632">
    <property type="entry name" value="BioY"/>
    <property type="match status" value="1"/>
</dbReference>
<keyword evidence="5" id="KW-1185">Reference proteome</keyword>
<dbReference type="InterPro" id="IPR003784">
    <property type="entry name" value="BioY"/>
</dbReference>
<proteinExistence type="inferred from homology"/>
<dbReference type="GO" id="GO:0015225">
    <property type="term" value="F:biotin transmembrane transporter activity"/>
    <property type="evidence" value="ECO:0007669"/>
    <property type="project" value="UniProtKB-UniRule"/>
</dbReference>
<name>A0A154BPH4_ANASB</name>
<sequence length="184" mass="19746">MVKNRTASLIICALFSALIAVGAFIKVPIPAVPFTLQFLFTTLAGLLLGARLGSLSVAVYIAVGLLGIPVFTQGGGIGYILQPTFGYIIGFYLGTYITGAIAQTSSQPTVKRLLIANFAGLAVVYLVGMIYYYVVANYYIQQPIGIWPLILYCFILALPGDIAICFVSAFLGKRLIPILNRGVR</sequence>
<feature type="transmembrane region" description="Helical" evidence="3">
    <location>
        <begin position="31"/>
        <end position="50"/>
    </location>
</feature>
<dbReference type="PANTHER" id="PTHR34295">
    <property type="entry name" value="BIOTIN TRANSPORTER BIOY"/>
    <property type="match status" value="1"/>
</dbReference>
<feature type="transmembrane region" description="Helical" evidence="3">
    <location>
        <begin position="85"/>
        <end position="102"/>
    </location>
</feature>
<dbReference type="Proteomes" id="UP000076268">
    <property type="component" value="Unassembled WGS sequence"/>
</dbReference>
<dbReference type="OrthoDB" id="9803495at2"/>
<evidence type="ECO:0000256" key="2">
    <source>
        <dbReference type="PIRNR" id="PIRNR016661"/>
    </source>
</evidence>